<dbReference type="RefSeq" id="XP_033522980.1">
    <property type="nucleotide sequence ID" value="XM_033672055.1"/>
</dbReference>
<reference evidence="1" key="1">
    <citation type="journal article" date="2020" name="Stud. Mycol.">
        <title>101 Dothideomycetes genomes: a test case for predicting lifestyles and emergence of pathogens.</title>
        <authorList>
            <person name="Haridas S."/>
            <person name="Albert R."/>
            <person name="Binder M."/>
            <person name="Bloem J."/>
            <person name="Labutti K."/>
            <person name="Salamov A."/>
            <person name="Andreopoulos B."/>
            <person name="Baker S."/>
            <person name="Barry K."/>
            <person name="Bills G."/>
            <person name="Bluhm B."/>
            <person name="Cannon C."/>
            <person name="Castanera R."/>
            <person name="Culley D."/>
            <person name="Daum C."/>
            <person name="Ezra D."/>
            <person name="Gonzalez J."/>
            <person name="Henrissat B."/>
            <person name="Kuo A."/>
            <person name="Liang C."/>
            <person name="Lipzen A."/>
            <person name="Lutzoni F."/>
            <person name="Magnuson J."/>
            <person name="Mondo S."/>
            <person name="Nolan M."/>
            <person name="Ohm R."/>
            <person name="Pangilinan J."/>
            <person name="Park H.-J."/>
            <person name="Ramirez L."/>
            <person name="Alfaro M."/>
            <person name="Sun H."/>
            <person name="Tritt A."/>
            <person name="Yoshinaga Y."/>
            <person name="Zwiers L.-H."/>
            <person name="Turgeon B."/>
            <person name="Goodwin S."/>
            <person name="Spatafora J."/>
            <person name="Crous P."/>
            <person name="Grigoriev I."/>
        </authorList>
    </citation>
    <scope>NUCLEOTIDE SEQUENCE</scope>
    <source>
        <strain evidence="1">CBS 119687</strain>
    </source>
</reference>
<proteinExistence type="predicted"/>
<organism evidence="1 2">
    <name type="scientific">Dothidotthia symphoricarpi CBS 119687</name>
    <dbReference type="NCBI Taxonomy" id="1392245"/>
    <lineage>
        <taxon>Eukaryota</taxon>
        <taxon>Fungi</taxon>
        <taxon>Dikarya</taxon>
        <taxon>Ascomycota</taxon>
        <taxon>Pezizomycotina</taxon>
        <taxon>Dothideomycetes</taxon>
        <taxon>Pleosporomycetidae</taxon>
        <taxon>Pleosporales</taxon>
        <taxon>Dothidotthiaceae</taxon>
        <taxon>Dothidotthia</taxon>
    </lineage>
</organism>
<protein>
    <submittedName>
        <fullName evidence="1">Uncharacterized protein</fullName>
    </submittedName>
</protein>
<gene>
    <name evidence="1" type="ORF">P153DRAFT_40835</name>
</gene>
<name>A0A6A6ACX4_9PLEO</name>
<dbReference type="AlphaFoldDB" id="A0A6A6ACX4"/>
<accession>A0A6A6ACX4</accession>
<dbReference type="EMBL" id="ML977508">
    <property type="protein sequence ID" value="KAF2128591.1"/>
    <property type="molecule type" value="Genomic_DNA"/>
</dbReference>
<sequence length="133" mass="14727">MLNSSLLWGCSCRQLLCGSGVFHVLGCKSDHEAHMAWMANVNLNNSSEAVPRDLHVADTESSLHSLRRDRVSWPSWDVCTAFRVDIQKNDEDLIITNLRVLAGDTREGLVLTFSLYLKATGNGTALFASLHIL</sequence>
<evidence type="ECO:0000313" key="1">
    <source>
        <dbReference type="EMBL" id="KAF2128591.1"/>
    </source>
</evidence>
<keyword evidence="2" id="KW-1185">Reference proteome</keyword>
<dbReference type="GeneID" id="54412487"/>
<dbReference type="Proteomes" id="UP000799771">
    <property type="component" value="Unassembled WGS sequence"/>
</dbReference>
<evidence type="ECO:0000313" key="2">
    <source>
        <dbReference type="Proteomes" id="UP000799771"/>
    </source>
</evidence>